<reference evidence="1 2" key="1">
    <citation type="submission" date="2021-02" db="EMBL/GenBank/DDBJ databases">
        <title>Lysobacter arenosi sp. nov., isolated from soil of gangwondo yeongwol, south Korea.</title>
        <authorList>
            <person name="Kim K.R."/>
            <person name="Kim K.H."/>
            <person name="Jeon C.O."/>
        </authorList>
    </citation>
    <scope>NUCLEOTIDE SEQUENCE [LARGE SCALE GENOMIC DNA]</scope>
    <source>
        <strain evidence="1 2">R7</strain>
    </source>
</reference>
<dbReference type="EMBL" id="CP071517">
    <property type="protein sequence ID" value="QSX74683.1"/>
    <property type="molecule type" value="Genomic_DNA"/>
</dbReference>
<gene>
    <name evidence="1" type="ORF">HIV01_016165</name>
</gene>
<evidence type="ECO:0000313" key="1">
    <source>
        <dbReference type="EMBL" id="QSX74683.1"/>
    </source>
</evidence>
<sequence length="141" mass="15615">MYETSHPSLDADHDIEPSALRDAGLRMALALDAGHGQQVWRAASVAVKELLSCDEFAHGVSARRKAAGKVRRREWHLVSRGISVQSGVNGLPPGVYACSEFTITFDDDRTGLEVVSFRLDEDGVWRFVGNHIEFREEPRPG</sequence>
<dbReference type="Pfam" id="PF13211">
    <property type="entry name" value="DUF4019"/>
    <property type="match status" value="1"/>
</dbReference>
<organism evidence="1 2">
    <name type="scientific">Lysobacter arenosi</name>
    <dbReference type="NCBI Taxonomy" id="2795387"/>
    <lineage>
        <taxon>Bacteria</taxon>
        <taxon>Pseudomonadati</taxon>
        <taxon>Pseudomonadota</taxon>
        <taxon>Gammaproteobacteria</taxon>
        <taxon>Lysobacterales</taxon>
        <taxon>Lysobacteraceae</taxon>
        <taxon>Lysobacter</taxon>
    </lineage>
</organism>
<evidence type="ECO:0000313" key="2">
    <source>
        <dbReference type="Proteomes" id="UP000663400"/>
    </source>
</evidence>
<protein>
    <submittedName>
        <fullName evidence="1">DUF4019 domain-containing protein</fullName>
    </submittedName>
</protein>
<proteinExistence type="predicted"/>
<dbReference type="Proteomes" id="UP000663400">
    <property type="component" value="Chromosome"/>
</dbReference>
<name>A0ABX7RAZ9_9GAMM</name>
<dbReference type="RefSeq" id="WP_200608896.1">
    <property type="nucleotide sequence ID" value="NZ_CP071517.1"/>
</dbReference>
<keyword evidence="2" id="KW-1185">Reference proteome</keyword>
<accession>A0ABX7RAZ9</accession>
<dbReference type="InterPro" id="IPR025091">
    <property type="entry name" value="DUF4019"/>
</dbReference>